<dbReference type="Proteomes" id="UP001362999">
    <property type="component" value="Unassembled WGS sequence"/>
</dbReference>
<evidence type="ECO:0008006" key="4">
    <source>
        <dbReference type="Google" id="ProtNLM"/>
    </source>
</evidence>
<evidence type="ECO:0000313" key="3">
    <source>
        <dbReference type="Proteomes" id="UP001362999"/>
    </source>
</evidence>
<organism evidence="2 3">
    <name type="scientific">Favolaschia claudopus</name>
    <dbReference type="NCBI Taxonomy" id="2862362"/>
    <lineage>
        <taxon>Eukaryota</taxon>
        <taxon>Fungi</taxon>
        <taxon>Dikarya</taxon>
        <taxon>Basidiomycota</taxon>
        <taxon>Agaricomycotina</taxon>
        <taxon>Agaricomycetes</taxon>
        <taxon>Agaricomycetidae</taxon>
        <taxon>Agaricales</taxon>
        <taxon>Marasmiineae</taxon>
        <taxon>Mycenaceae</taxon>
        <taxon>Favolaschia</taxon>
    </lineage>
</organism>
<protein>
    <recommendedName>
        <fullName evidence="4">USP domain-containing protein</fullName>
    </recommendedName>
</protein>
<dbReference type="EMBL" id="JAWWNJ010000008">
    <property type="protein sequence ID" value="KAK7050762.1"/>
    <property type="molecule type" value="Genomic_DNA"/>
</dbReference>
<keyword evidence="3" id="KW-1185">Reference proteome</keyword>
<feature type="region of interest" description="Disordered" evidence="1">
    <location>
        <begin position="1"/>
        <end position="53"/>
    </location>
</feature>
<accession>A0AAW0DJC7</accession>
<proteinExistence type="predicted"/>
<evidence type="ECO:0000256" key="1">
    <source>
        <dbReference type="SAM" id="MobiDB-lite"/>
    </source>
</evidence>
<sequence length="331" mass="37386">MGRWGLVGADKPKETRKKKEDIPSNATGRKRKQSTGDVDDPSPVKRLKTLNKPPPKGIAWDADNYSCAYDALFTCLLNIWLDHDSLWTVRFGTVGIRMKRLAEGFTKITNKTGTLENARDQVRHEITAVYPDQFPVGPEFTVLDNLTQVMFKEKFWGTRTSKCTKCGHIAHVEADFLCTKELVKDELLQSRYKSDYSLSHWLMSGKIAATKSFCHNCHSHLTDFVTPTEAPPILYFNVHDNNIKLDHELRVTVKGVPITYMLRGVIYSGGNHFTCRVVRESGEIWYHDGIVTGAKLLSEGNLHSKLPKFLNTCIKDDYCRLVAAAIYACSA</sequence>
<feature type="compositionally biased region" description="Basic and acidic residues" evidence="1">
    <location>
        <begin position="10"/>
        <end position="22"/>
    </location>
</feature>
<reference evidence="2 3" key="1">
    <citation type="journal article" date="2024" name="J Genomics">
        <title>Draft genome sequencing and assembly of Favolaschia claudopus CIRM-BRFM 2984 isolated from oak limbs.</title>
        <authorList>
            <person name="Navarro D."/>
            <person name="Drula E."/>
            <person name="Chaduli D."/>
            <person name="Cazenave R."/>
            <person name="Ahrendt S."/>
            <person name="Wang J."/>
            <person name="Lipzen A."/>
            <person name="Daum C."/>
            <person name="Barry K."/>
            <person name="Grigoriev I.V."/>
            <person name="Favel A."/>
            <person name="Rosso M.N."/>
            <person name="Martin F."/>
        </authorList>
    </citation>
    <scope>NUCLEOTIDE SEQUENCE [LARGE SCALE GENOMIC DNA]</scope>
    <source>
        <strain evidence="2 3">CIRM-BRFM 2984</strain>
    </source>
</reference>
<name>A0AAW0DJC7_9AGAR</name>
<gene>
    <name evidence="2" type="ORF">R3P38DRAFT_2503442</name>
</gene>
<comment type="caution">
    <text evidence="2">The sequence shown here is derived from an EMBL/GenBank/DDBJ whole genome shotgun (WGS) entry which is preliminary data.</text>
</comment>
<dbReference type="AlphaFoldDB" id="A0AAW0DJC7"/>
<evidence type="ECO:0000313" key="2">
    <source>
        <dbReference type="EMBL" id="KAK7050762.1"/>
    </source>
</evidence>